<keyword evidence="3" id="KW-0560">Oxidoreductase</keyword>
<dbReference type="PANTHER" id="PTHR46720:SF3">
    <property type="entry name" value="FAD-BINDING DOMAIN-CONTAINING PROTEIN-RELATED"/>
    <property type="match status" value="1"/>
</dbReference>
<reference evidence="5" key="1">
    <citation type="submission" date="2011-04" db="EMBL/GenBank/DDBJ databases">
        <title>Evolution of plant cell wall degrading machinery underlies the functional diversity of forest fungi.</title>
        <authorList>
            <consortium name="US DOE Joint Genome Institute (JGI-PGF)"/>
            <person name="Eastwood D.C."/>
            <person name="Floudas D."/>
            <person name="Binder M."/>
            <person name="Majcherczyk A."/>
            <person name="Schneider P."/>
            <person name="Aerts A."/>
            <person name="Asiegbu F.O."/>
            <person name="Baker S.E."/>
            <person name="Barry K."/>
            <person name="Bendiksby M."/>
            <person name="Blumentritt M."/>
            <person name="Coutinho P.M."/>
            <person name="Cullen D."/>
            <person name="Cullen D."/>
            <person name="Gathman A."/>
            <person name="Goodell B."/>
            <person name="Henrissat B."/>
            <person name="Ihrmark K."/>
            <person name="Kauserud H."/>
            <person name="Kohler A."/>
            <person name="LaButti K."/>
            <person name="Lapidus A."/>
            <person name="Lavin J.L."/>
            <person name="Lee Y.-H."/>
            <person name="Lindquist E."/>
            <person name="Lilly W."/>
            <person name="Lucas S."/>
            <person name="Morin E."/>
            <person name="Murat C."/>
            <person name="Oguiza J.A."/>
            <person name="Park J."/>
            <person name="Pisabarro A.G."/>
            <person name="Riley R."/>
            <person name="Rosling A."/>
            <person name="Salamov A."/>
            <person name="Schmidt O."/>
            <person name="Schmutz J."/>
            <person name="Skrede I."/>
            <person name="Stenlid J."/>
            <person name="Wiebenga A."/>
            <person name="Xie X."/>
            <person name="Kues U."/>
            <person name="Hibbett D.S."/>
            <person name="Hoffmeister D."/>
            <person name="Hogberg N."/>
            <person name="Martin F."/>
            <person name="Grigoriev I.V."/>
            <person name="Watkinson S.C."/>
        </authorList>
    </citation>
    <scope>NUCLEOTIDE SEQUENCE</scope>
    <source>
        <strain evidence="5">S7.9</strain>
    </source>
</reference>
<gene>
    <name evidence="5" type="ORF">SERLADRAFT_466343</name>
</gene>
<dbReference type="Proteomes" id="UP000008064">
    <property type="component" value="Unassembled WGS sequence"/>
</dbReference>
<dbReference type="OrthoDB" id="47494at2759"/>
<dbReference type="GO" id="GO:0044550">
    <property type="term" value="P:secondary metabolite biosynthetic process"/>
    <property type="evidence" value="ECO:0007669"/>
    <property type="project" value="TreeGrafter"/>
</dbReference>
<organism>
    <name type="scientific">Serpula lacrymans var. lacrymans (strain S7.9)</name>
    <name type="common">Dry rot fungus</name>
    <dbReference type="NCBI Taxonomy" id="578457"/>
    <lineage>
        <taxon>Eukaryota</taxon>
        <taxon>Fungi</taxon>
        <taxon>Dikarya</taxon>
        <taxon>Basidiomycota</taxon>
        <taxon>Agaricomycotina</taxon>
        <taxon>Agaricomycetes</taxon>
        <taxon>Agaricomycetidae</taxon>
        <taxon>Boletales</taxon>
        <taxon>Coniophorineae</taxon>
        <taxon>Serpulaceae</taxon>
        <taxon>Serpula</taxon>
    </lineage>
</organism>
<dbReference type="HOGENOM" id="CLU_009665_6_3_1"/>
<dbReference type="InterPro" id="IPR002938">
    <property type="entry name" value="FAD-bd"/>
</dbReference>
<dbReference type="PANTHER" id="PTHR46720">
    <property type="entry name" value="HYDROXYLASE, PUTATIVE (AFU_ORTHOLOGUE AFUA_3G01460)-RELATED"/>
    <property type="match status" value="1"/>
</dbReference>
<keyword evidence="2" id="KW-0274">FAD</keyword>
<dbReference type="RefSeq" id="XP_007317875.1">
    <property type="nucleotide sequence ID" value="XM_007317813.1"/>
</dbReference>
<dbReference type="GO" id="GO:0071949">
    <property type="term" value="F:FAD binding"/>
    <property type="evidence" value="ECO:0007669"/>
    <property type="project" value="InterPro"/>
</dbReference>
<name>F8NTT3_SERL9</name>
<dbReference type="GO" id="GO:0016491">
    <property type="term" value="F:oxidoreductase activity"/>
    <property type="evidence" value="ECO:0007669"/>
    <property type="project" value="UniProtKB-KW"/>
</dbReference>
<proteinExistence type="predicted"/>
<dbReference type="SUPFAM" id="SSF51905">
    <property type="entry name" value="FAD/NAD(P)-binding domain"/>
    <property type="match status" value="1"/>
</dbReference>
<dbReference type="EMBL" id="GL945433">
    <property type="protein sequence ID" value="EGO25753.1"/>
    <property type="molecule type" value="Genomic_DNA"/>
</dbReference>
<accession>F8NTT3</accession>
<evidence type="ECO:0000256" key="3">
    <source>
        <dbReference type="ARBA" id="ARBA00023002"/>
    </source>
</evidence>
<dbReference type="InterPro" id="IPR036188">
    <property type="entry name" value="FAD/NAD-bd_sf"/>
</dbReference>
<dbReference type="Gene3D" id="3.50.50.60">
    <property type="entry name" value="FAD/NAD(P)-binding domain"/>
    <property type="match status" value="1"/>
</dbReference>
<dbReference type="AlphaFoldDB" id="F8NTT3"/>
<keyword evidence="1" id="KW-0285">Flavoprotein</keyword>
<evidence type="ECO:0000259" key="4">
    <source>
        <dbReference type="Pfam" id="PF01494"/>
    </source>
</evidence>
<sequence length="385" mass="42990">MIWSKTWKVLELLGLANEFAEVAHAPPDGSLGVAFDFRRSDNPEEGFRFHLAEMPYGCIRFHRAHFLDVFVEHIPEGVAHFGKRLTSFTRGSSQEPLTLQFADGSNASCDLLVGCDGIKSLVRAQLFKELAIQESRSDFLGFIEPVWSGTIAYRGLIPVHRLSEHNGDEKHRTIDSPMMYCGNSKHVVSYSISKGDIVNVVAFSSQPDKDGTHYDGPWVTDCTQEEFLQCYAGWEPEVETMLKCIEKPSRWAIHHLEPLPFYVKDNIALIGDAAHAMTPHLGAGAGQAIEDAFLLASLLGHPSVQRLNMSSALKAYENIRLPLATRVQLGSSEAGRKYEFDSKLGANYAKLIPEIDGQWDWVWETSPEEDVEQALALMSQYQHAP</sequence>
<dbReference type="PRINTS" id="PR00420">
    <property type="entry name" value="RNGMNOXGNASE"/>
</dbReference>
<dbReference type="InterPro" id="IPR051104">
    <property type="entry name" value="FAD_monoxygenase"/>
</dbReference>
<evidence type="ECO:0000256" key="2">
    <source>
        <dbReference type="ARBA" id="ARBA00022827"/>
    </source>
</evidence>
<dbReference type="Pfam" id="PF01494">
    <property type="entry name" value="FAD_binding_3"/>
    <property type="match status" value="1"/>
</dbReference>
<evidence type="ECO:0000313" key="5">
    <source>
        <dbReference type="EMBL" id="EGO25753.1"/>
    </source>
</evidence>
<feature type="domain" description="FAD-binding" evidence="4">
    <location>
        <begin position="262"/>
        <end position="327"/>
    </location>
</feature>
<protein>
    <recommendedName>
        <fullName evidence="4">FAD-binding domain-containing protein</fullName>
    </recommendedName>
</protein>
<dbReference type="KEGG" id="sla:SERLADRAFT_466343"/>
<evidence type="ECO:0000256" key="1">
    <source>
        <dbReference type="ARBA" id="ARBA00022630"/>
    </source>
</evidence>
<dbReference type="GeneID" id="18819051"/>
<dbReference type="SUPFAM" id="SSF54373">
    <property type="entry name" value="FAD-linked reductases, C-terminal domain"/>
    <property type="match status" value="1"/>
</dbReference>